<dbReference type="AlphaFoldDB" id="A0A9W9MI82"/>
<dbReference type="RefSeq" id="XP_058307734.1">
    <property type="nucleotide sequence ID" value="XM_058453543.1"/>
</dbReference>
<sequence length="263" mass="30809">MSPVPLIRYLQHEPPSLFMEDDLKATSMTKSENYKWQDIGPIGRWVDFNLTTIRQRYGATLSFTQIPDEPMPSTPLRDIVSEAELRDYFSRLIYNRVERSLRYGFNYLQRNDQLGSANLTRVDIGSGAYARFVRGCELDLFYASPSQPRNERDARLPVELKTSNKWNTDMRSSTNDTRQHDFRRVLSQVNFYMKTNHTRYACIITDSEMVAIRRLDRNGNLELSDPIPWRHQSNSQNQVRLTMLLALWYLGMLAAEEGNWRLP</sequence>
<keyword evidence="2" id="KW-1185">Reference proteome</keyword>
<protein>
    <submittedName>
        <fullName evidence="1">Uncharacterized protein</fullName>
    </submittedName>
</protein>
<evidence type="ECO:0000313" key="1">
    <source>
        <dbReference type="EMBL" id="KAJ5201818.1"/>
    </source>
</evidence>
<reference evidence="1" key="1">
    <citation type="submission" date="2022-12" db="EMBL/GenBank/DDBJ databases">
        <authorList>
            <person name="Petersen C."/>
        </authorList>
    </citation>
    <scope>NUCLEOTIDE SEQUENCE</scope>
    <source>
        <strain evidence="1">IBT 15544</strain>
    </source>
</reference>
<dbReference type="Proteomes" id="UP001150904">
    <property type="component" value="Unassembled WGS sequence"/>
</dbReference>
<reference evidence="1" key="2">
    <citation type="journal article" date="2023" name="IMA Fungus">
        <title>Comparative genomic study of the Penicillium genus elucidates a diverse pangenome and 15 lateral gene transfer events.</title>
        <authorList>
            <person name="Petersen C."/>
            <person name="Sorensen T."/>
            <person name="Nielsen M.R."/>
            <person name="Sondergaard T.E."/>
            <person name="Sorensen J.L."/>
            <person name="Fitzpatrick D.A."/>
            <person name="Frisvad J.C."/>
            <person name="Nielsen K.L."/>
        </authorList>
    </citation>
    <scope>NUCLEOTIDE SEQUENCE</scope>
    <source>
        <strain evidence="1">IBT 15544</strain>
    </source>
</reference>
<comment type="caution">
    <text evidence="1">The sequence shown here is derived from an EMBL/GenBank/DDBJ whole genome shotgun (WGS) entry which is preliminary data.</text>
</comment>
<gene>
    <name evidence="1" type="ORF">N7498_006481</name>
</gene>
<dbReference type="OrthoDB" id="4367324at2759"/>
<name>A0A9W9MI82_9EURO</name>
<accession>A0A9W9MI82</accession>
<proteinExistence type="predicted"/>
<evidence type="ECO:0000313" key="2">
    <source>
        <dbReference type="Proteomes" id="UP001150904"/>
    </source>
</evidence>
<dbReference type="GeneID" id="83180844"/>
<dbReference type="EMBL" id="JAPQKR010000013">
    <property type="protein sequence ID" value="KAJ5201818.1"/>
    <property type="molecule type" value="Genomic_DNA"/>
</dbReference>
<organism evidence="1 2">
    <name type="scientific">Penicillium cinerascens</name>
    <dbReference type="NCBI Taxonomy" id="70096"/>
    <lineage>
        <taxon>Eukaryota</taxon>
        <taxon>Fungi</taxon>
        <taxon>Dikarya</taxon>
        <taxon>Ascomycota</taxon>
        <taxon>Pezizomycotina</taxon>
        <taxon>Eurotiomycetes</taxon>
        <taxon>Eurotiomycetidae</taxon>
        <taxon>Eurotiales</taxon>
        <taxon>Aspergillaceae</taxon>
        <taxon>Penicillium</taxon>
    </lineage>
</organism>